<dbReference type="Pfam" id="PF07715">
    <property type="entry name" value="Plug"/>
    <property type="match status" value="1"/>
</dbReference>
<dbReference type="PANTHER" id="PTHR32552:SF81">
    <property type="entry name" value="TONB-DEPENDENT OUTER MEMBRANE RECEPTOR"/>
    <property type="match status" value="1"/>
</dbReference>
<sequence length="770" mass="84322">MEEILMTKMHTEKKALVRRRAVSLSAAVSLLVLAGPATSYAEMVLEEITVTAQKRSESLQDVGITMSAFTENDMKDLNVGDTQEIAANIPNVQVNYGFGQNAFNIRGLGINEFSSNLDSPVAVHLDEVYISKNFMTGMILFDVERVEALKGPQGTLFGRNTTGGSVNFYTRKPTEEFEAGATLGYGNYKSFQGEAYISGPLSDRVQGRLSGMFVDQGDGFYENVTLGEDEGKTKKYALRGQLQWTGEDTSVLGSLHYGKDTSEMPPYEGIGIFTPESLAAGTPAFCTPYLDGTVTGASSGCVRGTDGLYPGDDDPFTSEGDFKHDADNTSIGGMLRIEHDFDGLTLTSISGVEYFERDQRENSDGSPLSTIDVYWYQKITQYTQELRLTSDSDGIWNYILGAYYEHDDLEDADYLTVAAGAAPGYYTHFNQDVDALAVFFHNDIDVTDTLSLVAGVRWSWEKTAIDGGTSAGTGIISDGGIQMPDTILVDLAVSNDIDGGNSRTDEDVSFKVGIEWKPELSGETFDDLLVYFNISTGFRSGGYNAAFAGSQDAFTSLAPEKITAYEGGIKATLADRRLQWNAAVFRYDFRDGYINVDSDTAPVPVTINAADIETWGAETDLHWLPLDGMDIKLGAAWLDAAIESDITSGGTSLKGFHPVNSPEWSMNGQIRYEFNLTDDILMSVSGSANWRDKQYLEAINAPANLEDSYWLVDARATIFSADDSWSVSLWGKNLTDTEYRTYVNDLPGFGWMLNIYGPPRTYGITASFNF</sequence>
<feature type="signal peptide" evidence="15">
    <location>
        <begin position="1"/>
        <end position="41"/>
    </location>
</feature>
<keyword evidence="4" id="KW-0410">Iron transport</keyword>
<keyword evidence="5 12" id="KW-0812">Transmembrane</keyword>
<dbReference type="InterPro" id="IPR000531">
    <property type="entry name" value="Beta-barrel_TonB"/>
</dbReference>
<dbReference type="SUPFAM" id="SSF56935">
    <property type="entry name" value="Porins"/>
    <property type="match status" value="1"/>
</dbReference>
<comment type="caution">
    <text evidence="18">The sequence shown here is derived from an EMBL/GenBank/DDBJ whole genome shotgun (WGS) entry which is preliminary data.</text>
</comment>
<feature type="domain" description="TonB-dependent receptor-like beta-barrel" evidence="16">
    <location>
        <begin position="308"/>
        <end position="734"/>
    </location>
</feature>
<dbReference type="Proteomes" id="UP000319148">
    <property type="component" value="Unassembled WGS sequence"/>
</dbReference>
<dbReference type="PROSITE" id="PS01156">
    <property type="entry name" value="TONB_DEPENDENT_REC_2"/>
    <property type="match status" value="1"/>
</dbReference>
<evidence type="ECO:0000256" key="13">
    <source>
        <dbReference type="PROSITE-ProRule" id="PRU10144"/>
    </source>
</evidence>
<evidence type="ECO:0000256" key="3">
    <source>
        <dbReference type="ARBA" id="ARBA00022452"/>
    </source>
</evidence>
<keyword evidence="7" id="KW-0408">Iron</keyword>
<protein>
    <submittedName>
        <fullName evidence="18">TonB-dependent receptor</fullName>
    </submittedName>
</protein>
<evidence type="ECO:0000256" key="11">
    <source>
        <dbReference type="ARBA" id="ARBA00023237"/>
    </source>
</evidence>
<dbReference type="InterPro" id="IPR039426">
    <property type="entry name" value="TonB-dep_rcpt-like"/>
</dbReference>
<gene>
    <name evidence="18" type="ORF">FIV46_09070</name>
</gene>
<keyword evidence="19" id="KW-1185">Reference proteome</keyword>
<evidence type="ECO:0000256" key="1">
    <source>
        <dbReference type="ARBA" id="ARBA00004571"/>
    </source>
</evidence>
<reference evidence="19" key="1">
    <citation type="submission" date="2019-06" db="EMBL/GenBank/DDBJ databases">
        <title>The complete genome of Emcibacter congregatus ZYLT.</title>
        <authorList>
            <person name="Zhao Z."/>
        </authorList>
    </citation>
    <scope>NUCLEOTIDE SEQUENCE [LARGE SCALE GENOMIC DNA]</scope>
    <source>
        <strain evidence="19">MCCC 1A06723</strain>
    </source>
</reference>
<feature type="domain" description="TonB-dependent receptor plug" evidence="17">
    <location>
        <begin position="59"/>
        <end position="164"/>
    </location>
</feature>
<dbReference type="GO" id="GO:0009279">
    <property type="term" value="C:cell outer membrane"/>
    <property type="evidence" value="ECO:0007669"/>
    <property type="project" value="UniProtKB-SubCell"/>
</dbReference>
<evidence type="ECO:0000256" key="2">
    <source>
        <dbReference type="ARBA" id="ARBA00022448"/>
    </source>
</evidence>
<evidence type="ECO:0000313" key="18">
    <source>
        <dbReference type="EMBL" id="TPD60197.1"/>
    </source>
</evidence>
<dbReference type="InterPro" id="IPR012910">
    <property type="entry name" value="Plug_dom"/>
</dbReference>
<keyword evidence="18" id="KW-0675">Receptor</keyword>
<evidence type="ECO:0000256" key="12">
    <source>
        <dbReference type="PROSITE-ProRule" id="PRU01360"/>
    </source>
</evidence>
<evidence type="ECO:0000256" key="5">
    <source>
        <dbReference type="ARBA" id="ARBA00022692"/>
    </source>
</evidence>
<keyword evidence="6 15" id="KW-0732">Signal</keyword>
<dbReference type="Pfam" id="PF00593">
    <property type="entry name" value="TonB_dep_Rec_b-barrel"/>
    <property type="match status" value="1"/>
</dbReference>
<feature type="short sequence motif" description="TonB C-terminal box" evidence="13">
    <location>
        <begin position="753"/>
        <end position="770"/>
    </location>
</feature>
<evidence type="ECO:0000256" key="15">
    <source>
        <dbReference type="SAM" id="SignalP"/>
    </source>
</evidence>
<name>A0A501PJ84_9PROT</name>
<keyword evidence="11 12" id="KW-0998">Cell outer membrane</keyword>
<evidence type="ECO:0000256" key="4">
    <source>
        <dbReference type="ARBA" id="ARBA00022496"/>
    </source>
</evidence>
<evidence type="ECO:0000256" key="8">
    <source>
        <dbReference type="ARBA" id="ARBA00023065"/>
    </source>
</evidence>
<dbReference type="AlphaFoldDB" id="A0A501PJ84"/>
<keyword evidence="9 14" id="KW-0798">TonB box</keyword>
<evidence type="ECO:0000259" key="17">
    <source>
        <dbReference type="Pfam" id="PF07715"/>
    </source>
</evidence>
<dbReference type="Gene3D" id="2.40.170.20">
    <property type="entry name" value="TonB-dependent receptor, beta-barrel domain"/>
    <property type="match status" value="1"/>
</dbReference>
<keyword evidence="8" id="KW-0406">Ion transport</keyword>
<evidence type="ECO:0000313" key="19">
    <source>
        <dbReference type="Proteomes" id="UP000319148"/>
    </source>
</evidence>
<dbReference type="OrthoDB" id="7577471at2"/>
<proteinExistence type="inferred from homology"/>
<keyword evidence="3 12" id="KW-1134">Transmembrane beta strand</keyword>
<evidence type="ECO:0000256" key="10">
    <source>
        <dbReference type="ARBA" id="ARBA00023136"/>
    </source>
</evidence>
<evidence type="ECO:0000256" key="6">
    <source>
        <dbReference type="ARBA" id="ARBA00022729"/>
    </source>
</evidence>
<evidence type="ECO:0000256" key="14">
    <source>
        <dbReference type="RuleBase" id="RU003357"/>
    </source>
</evidence>
<dbReference type="GO" id="GO:0006826">
    <property type="term" value="P:iron ion transport"/>
    <property type="evidence" value="ECO:0007669"/>
    <property type="project" value="UniProtKB-KW"/>
</dbReference>
<evidence type="ECO:0000256" key="7">
    <source>
        <dbReference type="ARBA" id="ARBA00023004"/>
    </source>
</evidence>
<evidence type="ECO:0000259" key="16">
    <source>
        <dbReference type="Pfam" id="PF00593"/>
    </source>
</evidence>
<comment type="similarity">
    <text evidence="12 14">Belongs to the TonB-dependent receptor family.</text>
</comment>
<accession>A0A501PJ84</accession>
<dbReference type="EMBL" id="VFIY01000008">
    <property type="protein sequence ID" value="TPD60197.1"/>
    <property type="molecule type" value="Genomic_DNA"/>
</dbReference>
<dbReference type="PROSITE" id="PS52016">
    <property type="entry name" value="TONB_DEPENDENT_REC_3"/>
    <property type="match status" value="1"/>
</dbReference>
<dbReference type="InterPro" id="IPR010917">
    <property type="entry name" value="TonB_rcpt_CS"/>
</dbReference>
<organism evidence="18 19">
    <name type="scientific">Emcibacter nanhaiensis</name>
    <dbReference type="NCBI Taxonomy" id="1505037"/>
    <lineage>
        <taxon>Bacteria</taxon>
        <taxon>Pseudomonadati</taxon>
        <taxon>Pseudomonadota</taxon>
        <taxon>Alphaproteobacteria</taxon>
        <taxon>Emcibacterales</taxon>
        <taxon>Emcibacteraceae</taxon>
        <taxon>Emcibacter</taxon>
    </lineage>
</organism>
<keyword evidence="2 12" id="KW-0813">Transport</keyword>
<feature type="chain" id="PRO_5021372922" evidence="15">
    <location>
        <begin position="42"/>
        <end position="770"/>
    </location>
</feature>
<comment type="subcellular location">
    <subcellularLocation>
        <location evidence="1 12">Cell outer membrane</location>
        <topology evidence="1 12">Multi-pass membrane protein</topology>
    </subcellularLocation>
</comment>
<dbReference type="CDD" id="cd01347">
    <property type="entry name" value="ligand_gated_channel"/>
    <property type="match status" value="1"/>
</dbReference>
<evidence type="ECO:0000256" key="9">
    <source>
        <dbReference type="ARBA" id="ARBA00023077"/>
    </source>
</evidence>
<dbReference type="PANTHER" id="PTHR32552">
    <property type="entry name" value="FERRICHROME IRON RECEPTOR-RELATED"/>
    <property type="match status" value="1"/>
</dbReference>
<keyword evidence="10 12" id="KW-0472">Membrane</keyword>
<dbReference type="InterPro" id="IPR036942">
    <property type="entry name" value="Beta-barrel_TonB_sf"/>
</dbReference>